<organism evidence="6">
    <name type="scientific">Schlesneria paludicola</name>
    <dbReference type="NCBI Taxonomy" id="360056"/>
    <lineage>
        <taxon>Bacteria</taxon>
        <taxon>Pseudomonadati</taxon>
        <taxon>Planctomycetota</taxon>
        <taxon>Planctomycetia</taxon>
        <taxon>Planctomycetales</taxon>
        <taxon>Planctomycetaceae</taxon>
        <taxon>Schlesneria</taxon>
    </lineage>
</organism>
<protein>
    <submittedName>
        <fullName evidence="6">ABC transporter ATP-binding protein</fullName>
    </submittedName>
</protein>
<comment type="caution">
    <text evidence="6">The sequence shown here is derived from an EMBL/GenBank/DDBJ whole genome shotgun (WGS) entry which is preliminary data.</text>
</comment>
<accession>A0A7C2K170</accession>
<dbReference type="Gene3D" id="3.40.50.300">
    <property type="entry name" value="P-loop containing nucleotide triphosphate hydrolases"/>
    <property type="match status" value="1"/>
</dbReference>
<dbReference type="InterPro" id="IPR027417">
    <property type="entry name" value="P-loop_NTPase"/>
</dbReference>
<evidence type="ECO:0000256" key="3">
    <source>
        <dbReference type="ARBA" id="ARBA00022741"/>
    </source>
</evidence>
<keyword evidence="4 6" id="KW-0067">ATP-binding</keyword>
<name>A0A7C2K170_9PLAN</name>
<dbReference type="PANTHER" id="PTHR46743">
    <property type="entry name" value="TEICHOIC ACIDS EXPORT ATP-BINDING PROTEIN TAGH"/>
    <property type="match status" value="1"/>
</dbReference>
<dbReference type="GO" id="GO:0016020">
    <property type="term" value="C:membrane"/>
    <property type="evidence" value="ECO:0007669"/>
    <property type="project" value="InterPro"/>
</dbReference>
<sequence>MTQPVIRIEHVGKAFHRAEKAVATRIVDEVAGWLQPTRKFAVGDQFWALRDVSLDIHQGEVVGLIGHNGAGKSTLLKLLCRILHPTTGRIELHGRVGSLLEVGTGFHPELTGRENIYLNGAILGMTRREIAAKFDEIVAFSEVEPFLDMPVKRYSSGMAVRLAFSVAAHLEPEILLVDEVLAVGDAEFQKKCLGRIGEVARSGRTIVFVSHNVAAVQRLCTRAVLIDHGRATAFDSVAEALRQYLSRDIDGSVWVRSEAPLDQPHLERIALVQADGKPLDVPDSASQFGLLIDYSLTRPAPGVLLAAAVCNAYGTPLFSTATPDAGVALPESPGRYRVQLLFPKAYFMPKRFSVTVALYSLAESFDRAENCLTFDVAEAASLATSLPGGRWGELQVPCGWSVVDRPAATTEASA</sequence>
<evidence type="ECO:0000256" key="4">
    <source>
        <dbReference type="ARBA" id="ARBA00022840"/>
    </source>
</evidence>
<dbReference type="CDD" id="cd03220">
    <property type="entry name" value="ABC_KpsT_Wzt"/>
    <property type="match status" value="1"/>
</dbReference>
<gene>
    <name evidence="6" type="ORF">ENQ76_12525</name>
</gene>
<evidence type="ECO:0000256" key="2">
    <source>
        <dbReference type="ARBA" id="ARBA00022448"/>
    </source>
</evidence>
<reference evidence="6" key="1">
    <citation type="journal article" date="2020" name="mSystems">
        <title>Genome- and Community-Level Interaction Insights into Carbon Utilization and Element Cycling Functions of Hydrothermarchaeota in Hydrothermal Sediment.</title>
        <authorList>
            <person name="Zhou Z."/>
            <person name="Liu Y."/>
            <person name="Xu W."/>
            <person name="Pan J."/>
            <person name="Luo Z.H."/>
            <person name="Li M."/>
        </authorList>
    </citation>
    <scope>NUCLEOTIDE SEQUENCE [LARGE SCALE GENOMIC DNA]</scope>
    <source>
        <strain evidence="6">SpSt-339</strain>
    </source>
</reference>
<dbReference type="CDD" id="cd10147">
    <property type="entry name" value="Wzt_C-like"/>
    <property type="match status" value="1"/>
</dbReference>
<keyword evidence="3" id="KW-0547">Nucleotide-binding</keyword>
<dbReference type="SMART" id="SM00382">
    <property type="entry name" value="AAA"/>
    <property type="match status" value="1"/>
</dbReference>
<dbReference type="Pfam" id="PF00005">
    <property type="entry name" value="ABC_tran"/>
    <property type="match status" value="1"/>
</dbReference>
<dbReference type="GO" id="GO:0140359">
    <property type="term" value="F:ABC-type transporter activity"/>
    <property type="evidence" value="ECO:0007669"/>
    <property type="project" value="InterPro"/>
</dbReference>
<dbReference type="Gene3D" id="2.70.50.60">
    <property type="entry name" value="abc- transporter (atp binding component) like domain"/>
    <property type="match status" value="1"/>
</dbReference>
<dbReference type="PROSITE" id="PS50893">
    <property type="entry name" value="ABC_TRANSPORTER_2"/>
    <property type="match status" value="1"/>
</dbReference>
<comment type="similarity">
    <text evidence="1">Belongs to the ABC transporter superfamily.</text>
</comment>
<evidence type="ECO:0000256" key="1">
    <source>
        <dbReference type="ARBA" id="ARBA00005417"/>
    </source>
</evidence>
<dbReference type="InterPro" id="IPR050683">
    <property type="entry name" value="Bact_Polysacc_Export_ATP-bd"/>
</dbReference>
<dbReference type="InterPro" id="IPR003439">
    <property type="entry name" value="ABC_transporter-like_ATP-bd"/>
</dbReference>
<dbReference type="GO" id="GO:0016887">
    <property type="term" value="F:ATP hydrolysis activity"/>
    <property type="evidence" value="ECO:0007669"/>
    <property type="project" value="InterPro"/>
</dbReference>
<proteinExistence type="inferred from homology"/>
<dbReference type="InterPro" id="IPR015860">
    <property type="entry name" value="ABC_transpr_TagH-like"/>
</dbReference>
<dbReference type="EMBL" id="DSOK01000344">
    <property type="protein sequence ID" value="HEN16279.1"/>
    <property type="molecule type" value="Genomic_DNA"/>
</dbReference>
<dbReference type="AlphaFoldDB" id="A0A7C2K170"/>
<dbReference type="PROSITE" id="PS00211">
    <property type="entry name" value="ABC_TRANSPORTER_1"/>
    <property type="match status" value="1"/>
</dbReference>
<evidence type="ECO:0000259" key="5">
    <source>
        <dbReference type="PROSITE" id="PS50893"/>
    </source>
</evidence>
<dbReference type="GO" id="GO:0005524">
    <property type="term" value="F:ATP binding"/>
    <property type="evidence" value="ECO:0007669"/>
    <property type="project" value="UniProtKB-KW"/>
</dbReference>
<keyword evidence="2" id="KW-0813">Transport</keyword>
<dbReference type="InterPro" id="IPR029439">
    <property type="entry name" value="Wzt_C"/>
</dbReference>
<dbReference type="SUPFAM" id="SSF52540">
    <property type="entry name" value="P-loop containing nucleoside triphosphate hydrolases"/>
    <property type="match status" value="1"/>
</dbReference>
<feature type="domain" description="ABC transporter" evidence="5">
    <location>
        <begin position="34"/>
        <end position="253"/>
    </location>
</feature>
<evidence type="ECO:0000313" key="6">
    <source>
        <dbReference type="EMBL" id="HEN16279.1"/>
    </source>
</evidence>
<dbReference type="InterPro" id="IPR003593">
    <property type="entry name" value="AAA+_ATPase"/>
</dbReference>
<dbReference type="Pfam" id="PF14524">
    <property type="entry name" value="Wzt_C"/>
    <property type="match status" value="1"/>
</dbReference>
<dbReference type="PANTHER" id="PTHR46743:SF2">
    <property type="entry name" value="TEICHOIC ACIDS EXPORT ATP-BINDING PROTEIN TAGH"/>
    <property type="match status" value="1"/>
</dbReference>
<dbReference type="InterPro" id="IPR017871">
    <property type="entry name" value="ABC_transporter-like_CS"/>
</dbReference>